<proteinExistence type="evidence at transcript level"/>
<sequence length="89" mass="10154">MKAAFVSVILVVVVLEAAEVNPSCDRWCNTSCYNKGCRYYAASVSDGRCFCCCITCPTYSFYKVGHVKEMTPREEFNEHLMIEIQNHKN</sequence>
<protein>
    <submittedName>
        <fullName evidence="2">Mytilin 1</fullName>
    </submittedName>
</protein>
<organism evidence="2">
    <name type="scientific">Perna canaliculus</name>
    <name type="common">Green-lipped mussel</name>
    <dbReference type="NCBI Taxonomy" id="38949"/>
    <lineage>
        <taxon>Eukaryota</taxon>
        <taxon>Metazoa</taxon>
        <taxon>Spiralia</taxon>
        <taxon>Lophotrochozoa</taxon>
        <taxon>Mollusca</taxon>
        <taxon>Bivalvia</taxon>
        <taxon>Autobranchia</taxon>
        <taxon>Pteriomorphia</taxon>
        <taxon>Mytilida</taxon>
        <taxon>Mytiloidea</taxon>
        <taxon>Mytilidae</taxon>
        <taxon>Mytilinae</taxon>
        <taxon>Perna</taxon>
    </lineage>
</organism>
<dbReference type="AlphaFoldDB" id="A0A6B9XKN7"/>
<feature type="chain" id="PRO_5025524104" evidence="1">
    <location>
        <begin position="18"/>
        <end position="89"/>
    </location>
</feature>
<evidence type="ECO:0000256" key="1">
    <source>
        <dbReference type="SAM" id="SignalP"/>
    </source>
</evidence>
<evidence type="ECO:0000313" key="2">
    <source>
        <dbReference type="EMBL" id="QHR84780.1"/>
    </source>
</evidence>
<dbReference type="Pfam" id="PF10690">
    <property type="entry name" value="Myticin-prepro"/>
    <property type="match status" value="1"/>
</dbReference>
<keyword evidence="1" id="KW-0732">Signal</keyword>
<reference evidence="2" key="1">
    <citation type="journal article" date="2020" name="Antibiotics">
        <title>Molecular Diversity of Mytilin-Like Defense Peptides in Mytilidae (Mollusca, Bivalvia).</title>
        <authorList>
            <person name="Greco S."/>
            <person name="Gerdol M."/>
            <person name="Edomi P."/>
            <person name="Pallavicini A."/>
        </authorList>
    </citation>
    <scope>NUCLEOTIDE SEQUENCE</scope>
    <source>
        <strain evidence="2">Pcan_1</strain>
    </source>
</reference>
<dbReference type="InterPro" id="IPR019631">
    <property type="entry name" value="Myticin_preproprotein"/>
</dbReference>
<name>A0A6B9XKN7_PERCI</name>
<accession>A0A6B9XKN7</accession>
<dbReference type="EMBL" id="MN883579">
    <property type="protein sequence ID" value="QHR84780.1"/>
    <property type="molecule type" value="mRNA"/>
</dbReference>
<feature type="signal peptide" evidence="1">
    <location>
        <begin position="1"/>
        <end position="17"/>
    </location>
</feature>